<dbReference type="NCBIfam" id="TIGR00398">
    <property type="entry name" value="metG"/>
    <property type="match status" value="1"/>
</dbReference>
<dbReference type="Pfam" id="PF01588">
    <property type="entry name" value="tRNA_bind"/>
    <property type="match status" value="1"/>
</dbReference>
<dbReference type="WBParaSite" id="BTMF_0000859301-mRNA-1">
    <property type="protein sequence ID" value="BTMF_0000859301-mRNA-1"/>
    <property type="gene ID" value="BTMF_0000859301"/>
</dbReference>
<evidence type="ECO:0000256" key="13">
    <source>
        <dbReference type="ARBA" id="ARBA00030904"/>
    </source>
</evidence>
<dbReference type="InterPro" id="IPR033911">
    <property type="entry name" value="MetRS_core"/>
</dbReference>
<keyword evidence="8 16" id="KW-0547">Nucleotide-binding</keyword>
<dbReference type="InterPro" id="IPR001412">
    <property type="entry name" value="aa-tRNA-synth_I_CS"/>
</dbReference>
<evidence type="ECO:0000256" key="6">
    <source>
        <dbReference type="ARBA" id="ARBA00022555"/>
    </source>
</evidence>
<dbReference type="PANTHER" id="PTHR45765:SF1">
    <property type="entry name" value="METHIONINE--TRNA LIGASE, CYTOPLASMIC"/>
    <property type="match status" value="1"/>
</dbReference>
<dbReference type="Gene3D" id="2.20.28.20">
    <property type="entry name" value="Methionyl-tRNA synthetase, Zn-domain"/>
    <property type="match status" value="1"/>
</dbReference>
<evidence type="ECO:0000256" key="3">
    <source>
        <dbReference type="ARBA" id="ARBA00012838"/>
    </source>
</evidence>
<dbReference type="SUPFAM" id="SSF50249">
    <property type="entry name" value="Nucleic acid-binding proteins"/>
    <property type="match status" value="1"/>
</dbReference>
<dbReference type="PRINTS" id="PR01041">
    <property type="entry name" value="TRNASYNTHMET"/>
</dbReference>
<dbReference type="InterPro" id="IPR023458">
    <property type="entry name" value="Met-tRNA_ligase_1"/>
</dbReference>
<evidence type="ECO:0000256" key="14">
    <source>
        <dbReference type="ARBA" id="ARBA00047364"/>
    </source>
</evidence>
<dbReference type="Gene3D" id="2.40.50.140">
    <property type="entry name" value="Nucleic acid-binding proteins"/>
    <property type="match status" value="1"/>
</dbReference>
<evidence type="ECO:0000256" key="17">
    <source>
        <dbReference type="SAM" id="Coils"/>
    </source>
</evidence>
<evidence type="ECO:0000256" key="12">
    <source>
        <dbReference type="ARBA" id="ARBA00023146"/>
    </source>
</evidence>
<evidence type="ECO:0000259" key="18">
    <source>
        <dbReference type="PROSITE" id="PS50886"/>
    </source>
</evidence>
<keyword evidence="10 15" id="KW-0694">RNA-binding</keyword>
<dbReference type="Gene3D" id="3.40.50.620">
    <property type="entry name" value="HUPs"/>
    <property type="match status" value="1"/>
</dbReference>
<keyword evidence="17" id="KW-0175">Coiled coil</keyword>
<comment type="similarity">
    <text evidence="2 16">Belongs to the class-I aminoacyl-tRNA synthetase family.</text>
</comment>
<evidence type="ECO:0000256" key="5">
    <source>
        <dbReference type="ARBA" id="ARBA00022490"/>
    </source>
</evidence>
<dbReference type="SUPFAM" id="SSF47323">
    <property type="entry name" value="Anticodon-binding domain of a subclass of class I aminoacyl-tRNA synthetases"/>
    <property type="match status" value="1"/>
</dbReference>
<dbReference type="InterPro" id="IPR014729">
    <property type="entry name" value="Rossmann-like_a/b/a_fold"/>
</dbReference>
<keyword evidence="6 15" id="KW-0820">tRNA-binding</keyword>
<dbReference type="SUPFAM" id="SSF52374">
    <property type="entry name" value="Nucleotidylyl transferase"/>
    <property type="match status" value="1"/>
</dbReference>
<dbReference type="SUPFAM" id="SSF57770">
    <property type="entry name" value="Methionyl-tRNA synthetase (MetRS), Zn-domain"/>
    <property type="match status" value="1"/>
</dbReference>
<evidence type="ECO:0000256" key="9">
    <source>
        <dbReference type="ARBA" id="ARBA00022840"/>
    </source>
</evidence>
<dbReference type="InterPro" id="IPR014758">
    <property type="entry name" value="Met-tRNA_synth"/>
</dbReference>
<dbReference type="CDD" id="cd02799">
    <property type="entry name" value="tRNA_bind_EMAP-II_like"/>
    <property type="match status" value="1"/>
</dbReference>
<keyword evidence="11 16" id="KW-0648">Protein biosynthesis</keyword>
<dbReference type="InterPro" id="IPR012340">
    <property type="entry name" value="NA-bd_OB-fold"/>
</dbReference>
<dbReference type="PROSITE" id="PS50886">
    <property type="entry name" value="TRBD"/>
    <property type="match status" value="1"/>
</dbReference>
<evidence type="ECO:0000256" key="11">
    <source>
        <dbReference type="ARBA" id="ARBA00022917"/>
    </source>
</evidence>
<dbReference type="FunFam" id="2.40.50.140:FF:000047">
    <property type="entry name" value="tyrosine--tRNA ligase, cytoplasmic isoform X2"/>
    <property type="match status" value="1"/>
</dbReference>
<dbReference type="GO" id="GO:0004825">
    <property type="term" value="F:methionine-tRNA ligase activity"/>
    <property type="evidence" value="ECO:0007669"/>
    <property type="project" value="UniProtKB-EC"/>
</dbReference>
<dbReference type="CDD" id="cd07957">
    <property type="entry name" value="Anticodon_Ia_Met"/>
    <property type="match status" value="1"/>
</dbReference>
<reference evidence="19" key="1">
    <citation type="submission" date="2017-02" db="UniProtKB">
        <authorList>
            <consortium name="WormBaseParasite"/>
        </authorList>
    </citation>
    <scope>IDENTIFICATION</scope>
</reference>
<dbReference type="InterPro" id="IPR041872">
    <property type="entry name" value="Anticodon_Met"/>
</dbReference>
<evidence type="ECO:0000256" key="16">
    <source>
        <dbReference type="RuleBase" id="RU363039"/>
    </source>
</evidence>
<dbReference type="GO" id="GO:0017101">
    <property type="term" value="C:aminoacyl-tRNA synthetase multienzyme complex"/>
    <property type="evidence" value="ECO:0007669"/>
    <property type="project" value="TreeGrafter"/>
</dbReference>
<dbReference type="InterPro" id="IPR002547">
    <property type="entry name" value="tRNA-bd_dom"/>
</dbReference>
<dbReference type="FunFam" id="2.20.28.20:FF:000001">
    <property type="entry name" value="Methionine--tRNA ligase"/>
    <property type="match status" value="1"/>
</dbReference>
<evidence type="ECO:0000256" key="2">
    <source>
        <dbReference type="ARBA" id="ARBA00005594"/>
    </source>
</evidence>
<dbReference type="PANTHER" id="PTHR45765">
    <property type="entry name" value="METHIONINE--TRNA LIGASE"/>
    <property type="match status" value="1"/>
</dbReference>
<dbReference type="InterPro" id="IPR009080">
    <property type="entry name" value="tRNAsynth_Ia_anticodon-bd"/>
</dbReference>
<dbReference type="FunFam" id="1.10.730.10:FF:000031">
    <property type="entry name" value="Putative Methionyl-tRNA synthetase"/>
    <property type="match status" value="1"/>
</dbReference>
<dbReference type="CDD" id="cd00814">
    <property type="entry name" value="MetRS_core"/>
    <property type="match status" value="1"/>
</dbReference>
<dbReference type="InterPro" id="IPR015413">
    <property type="entry name" value="Methionyl/Leucyl_tRNA_Synth"/>
</dbReference>
<dbReference type="STRING" id="42155.A0A0R3QLL9"/>
<dbReference type="PROSITE" id="PS00178">
    <property type="entry name" value="AA_TRNA_LIGASE_I"/>
    <property type="match status" value="1"/>
</dbReference>
<keyword evidence="5" id="KW-0963">Cytoplasm</keyword>
<dbReference type="GO" id="GO:0006431">
    <property type="term" value="P:methionyl-tRNA aminoacylation"/>
    <property type="evidence" value="ECO:0007669"/>
    <property type="project" value="InterPro"/>
</dbReference>
<organism evidence="19">
    <name type="scientific">Brugia timori</name>
    <dbReference type="NCBI Taxonomy" id="42155"/>
    <lineage>
        <taxon>Eukaryota</taxon>
        <taxon>Metazoa</taxon>
        <taxon>Ecdysozoa</taxon>
        <taxon>Nematoda</taxon>
        <taxon>Chromadorea</taxon>
        <taxon>Rhabditida</taxon>
        <taxon>Spirurina</taxon>
        <taxon>Spiruromorpha</taxon>
        <taxon>Filarioidea</taxon>
        <taxon>Onchocercidae</taxon>
        <taxon>Brugia</taxon>
    </lineage>
</organism>
<dbReference type="GO" id="GO:0005524">
    <property type="term" value="F:ATP binding"/>
    <property type="evidence" value="ECO:0007669"/>
    <property type="project" value="UniProtKB-KW"/>
</dbReference>
<dbReference type="Gene3D" id="1.10.730.10">
    <property type="entry name" value="Isoleucyl-tRNA Synthetase, Domain 1"/>
    <property type="match status" value="1"/>
</dbReference>
<evidence type="ECO:0000256" key="7">
    <source>
        <dbReference type="ARBA" id="ARBA00022598"/>
    </source>
</evidence>
<proteinExistence type="inferred from homology"/>
<dbReference type="Pfam" id="PF19303">
    <property type="entry name" value="Anticodon_3"/>
    <property type="match status" value="1"/>
</dbReference>
<sequence>MDFEKTWFKNPEYVQSVDKSKKLPKPGEKNILITSALPYVNNVPHLGNIVGCVLSADVFSRYCYLKGWRRLFICGTDEYGTATETKAIQEGLTPRQICDKYHAIHAKIYKWFNIDFDHFGRTTTQHQTELTQEIFLKLHKNGFTSTDTVDQLHCDSCSRVFGRSFCMWCPHCHFDDARGDQCDACGKLINAVELINPRCHLCKATPIVKPSNHIFLHLDKLADKVEKHLNEQLNLGKNQWSPNAISIAKSWLKGGLEKRCITRDLKWGVSVPLESFSNKVFYVWFDAPIGYLSITKEYLGEDWSQWWKNPSIVDLYNFVGKVAYFFVPFHDNVAFHAVMFPATQIGTGDNYTVVNRLCATEYLNYESMKFSKHGFAFLFDIFQSRGTGVFGDMAAETGIDADIWRFYLLYIRPETQDTSFSWDDFSLKVNTELLNNLGNFVNRALIFLSKYFDGVVPDMHLQEQDKALLAQVSSDLSDFDLCLSSVKLRDGIVKVLSISRHGNLYIQSTQPWVLIKGSENDRKRAGTVIGIVANLAYLIAVMLYPYMPSISAKIREHCGHLALASLPSTPIAFLKPGHKIGEPKPLFVKMEKSAIDDFKKKFGSASESIINEQVKKKKIINEKKKTKNEEKDNNERLIKDVASSSVYSTLLTNQKKIDSLLKVASMKLEQRRAQFEKVKLQEENEQALQLRAEIERLKAKLIELETMGGIKQVSGIPVFEKSFLVKTNNDLTPSVQMEKSNEQNVNEVRILRKEVKDRNESAKSKKGGSKNEEVDEVDIGRLDIRVGRILKVEKHADADSLYVEQMDVGEDKPRTVVSGLVRHVPIEQMQNRLVICVCNLKPVKMRGIESQGMVLCASTPEKVELIEFDESCIPGQPVTCEGYKRRPDPVLNPKKKIWEGVAPDLKVNFEGRVVYKGQPLLVNGLSPLLAPSLRNVPVK</sequence>
<comment type="subcellular location">
    <subcellularLocation>
        <location evidence="1">Cytoplasm</location>
    </subcellularLocation>
</comment>
<evidence type="ECO:0000256" key="4">
    <source>
        <dbReference type="ARBA" id="ARBA00018335"/>
    </source>
</evidence>
<dbReference type="InterPro" id="IPR029038">
    <property type="entry name" value="MetRS_Zn"/>
</dbReference>
<dbReference type="EC" id="6.1.1.10" evidence="3"/>
<protein>
    <recommendedName>
        <fullName evidence="4">Methionine--tRNA ligase, cytoplasmic</fullName>
        <ecNumber evidence="3">6.1.1.10</ecNumber>
    </recommendedName>
    <alternativeName>
        <fullName evidence="13">Methionyl-tRNA synthetase</fullName>
    </alternativeName>
</protein>
<evidence type="ECO:0000256" key="15">
    <source>
        <dbReference type="PROSITE-ProRule" id="PRU00209"/>
    </source>
</evidence>
<comment type="catalytic activity">
    <reaction evidence="14">
        <text>tRNA(Met) + L-methionine + ATP = L-methionyl-tRNA(Met) + AMP + diphosphate</text>
        <dbReference type="Rhea" id="RHEA:13481"/>
        <dbReference type="Rhea" id="RHEA-COMP:9667"/>
        <dbReference type="Rhea" id="RHEA-COMP:9698"/>
        <dbReference type="ChEBI" id="CHEBI:30616"/>
        <dbReference type="ChEBI" id="CHEBI:33019"/>
        <dbReference type="ChEBI" id="CHEBI:57844"/>
        <dbReference type="ChEBI" id="CHEBI:78442"/>
        <dbReference type="ChEBI" id="CHEBI:78530"/>
        <dbReference type="ChEBI" id="CHEBI:456215"/>
        <dbReference type="EC" id="6.1.1.10"/>
    </reaction>
</comment>
<dbReference type="GO" id="GO:0000049">
    <property type="term" value="F:tRNA binding"/>
    <property type="evidence" value="ECO:0007669"/>
    <property type="project" value="UniProtKB-UniRule"/>
</dbReference>
<feature type="domain" description="TRNA-binding" evidence="18">
    <location>
        <begin position="778"/>
        <end position="879"/>
    </location>
</feature>
<evidence type="ECO:0000256" key="10">
    <source>
        <dbReference type="ARBA" id="ARBA00022884"/>
    </source>
</evidence>
<dbReference type="AlphaFoldDB" id="A0A0R3QLL9"/>
<evidence type="ECO:0000256" key="1">
    <source>
        <dbReference type="ARBA" id="ARBA00004496"/>
    </source>
</evidence>
<evidence type="ECO:0000313" key="19">
    <source>
        <dbReference type="WBParaSite" id="BTMF_0000859301-mRNA-1"/>
    </source>
</evidence>
<name>A0A0R3QLL9_9BILA</name>
<accession>A0A0R3QLL9</accession>
<dbReference type="Pfam" id="PF09334">
    <property type="entry name" value="tRNA-synt_1g"/>
    <property type="match status" value="1"/>
</dbReference>
<evidence type="ECO:0000256" key="8">
    <source>
        <dbReference type="ARBA" id="ARBA00022741"/>
    </source>
</evidence>
<keyword evidence="7 16" id="KW-0436">Ligase</keyword>
<dbReference type="GO" id="GO:0005829">
    <property type="term" value="C:cytosol"/>
    <property type="evidence" value="ECO:0007669"/>
    <property type="project" value="TreeGrafter"/>
</dbReference>
<feature type="coiled-coil region" evidence="17">
    <location>
        <begin position="665"/>
        <end position="707"/>
    </location>
</feature>
<keyword evidence="9 16" id="KW-0067">ATP-binding</keyword>
<keyword evidence="12 16" id="KW-0030">Aminoacyl-tRNA synthetase</keyword>